<name>A0A0N1HH25_9EURO</name>
<sequence length="426" mass="47103">MEPPKAPSHVLIVGGSLSGLFTAVALLQRLPATTRVTILERSPSPLLHDQGAGIVAGGPVLEWCERFAGKKQDEMSVESRERLYLDKGGKVIDREGTRQQMTSWDLLYGLGREVLDGNGTGSERFKYAFGREVTGLSEEQGLVKIMWKSTMPEEGGKEGVEEGDFLVAADGPSSRLRSMLLVDESASRTYAGYVAFRGTVIETELSQDARAVFVEKFTFFHGDGIQILAYTIPGQDGTLEVGKRRVNWVWYWNVEDESQEYGDIMTDSDGGKHRFTLPTGGKMQQHVWERQKDRAKKNLPPQFAELVTKTEKPFVQAITDVKPPSKGTEVGRLLGGRGMILGDALAGFRPHTAASTAQAAFDVLKLDEVFAGDLGWAEYERQVLDFAHSWQARGVMLGTRSQFGHHPLANGSDESVSRKQLHMREK</sequence>
<dbReference type="RefSeq" id="XP_017994890.1">
    <property type="nucleotide sequence ID" value="XM_018143925.1"/>
</dbReference>
<feature type="domain" description="2,6-dihydroxypyridine 3-monooxygenase substrate binding" evidence="2">
    <location>
        <begin position="190"/>
        <end position="320"/>
    </location>
</feature>
<organism evidence="3 4">
    <name type="scientific">Cyphellophora attinorum</name>
    <dbReference type="NCBI Taxonomy" id="1664694"/>
    <lineage>
        <taxon>Eukaryota</taxon>
        <taxon>Fungi</taxon>
        <taxon>Dikarya</taxon>
        <taxon>Ascomycota</taxon>
        <taxon>Pezizomycotina</taxon>
        <taxon>Eurotiomycetes</taxon>
        <taxon>Chaetothyriomycetidae</taxon>
        <taxon>Chaetothyriales</taxon>
        <taxon>Cyphellophoraceae</taxon>
        <taxon>Cyphellophora</taxon>
    </lineage>
</organism>
<keyword evidence="3" id="KW-0503">Monooxygenase</keyword>
<evidence type="ECO:0000313" key="4">
    <source>
        <dbReference type="Proteomes" id="UP000038010"/>
    </source>
</evidence>
<proteinExistence type="predicted"/>
<evidence type="ECO:0000259" key="2">
    <source>
        <dbReference type="Pfam" id="PF22607"/>
    </source>
</evidence>
<keyword evidence="3" id="KW-0560">Oxidoreductase</keyword>
<dbReference type="Pfam" id="PF22607">
    <property type="entry name" value="FAD_binding-like"/>
    <property type="match status" value="1"/>
</dbReference>
<dbReference type="OrthoDB" id="655030at2759"/>
<dbReference type="AlphaFoldDB" id="A0A0N1HH25"/>
<dbReference type="GeneID" id="28735805"/>
<dbReference type="PANTHER" id="PTHR47469">
    <property type="entry name" value="MONOOXYGENASE-LIKE"/>
    <property type="match status" value="1"/>
</dbReference>
<reference evidence="3 4" key="1">
    <citation type="submission" date="2015-06" db="EMBL/GenBank/DDBJ databases">
        <title>Draft genome of the ant-associated black yeast Phialophora attae CBS 131958.</title>
        <authorList>
            <person name="Moreno L.F."/>
            <person name="Stielow B.J."/>
            <person name="de Hoog S."/>
            <person name="Vicente V.A."/>
            <person name="Weiss V.A."/>
            <person name="de Vries M."/>
            <person name="Cruz L.M."/>
            <person name="Souza E.M."/>
        </authorList>
    </citation>
    <scope>NUCLEOTIDE SEQUENCE [LARGE SCALE GENOMIC DNA]</scope>
    <source>
        <strain evidence="3 4">CBS 131958</strain>
    </source>
</reference>
<dbReference type="GO" id="GO:0004497">
    <property type="term" value="F:monooxygenase activity"/>
    <property type="evidence" value="ECO:0007669"/>
    <property type="project" value="UniProtKB-KW"/>
</dbReference>
<dbReference type="EMBL" id="LFJN01000047">
    <property type="protein sequence ID" value="KPI34927.1"/>
    <property type="molecule type" value="Genomic_DNA"/>
</dbReference>
<comment type="caution">
    <text evidence="3">The sequence shown here is derived from an EMBL/GenBank/DDBJ whole genome shotgun (WGS) entry which is preliminary data.</text>
</comment>
<dbReference type="STRING" id="1664694.A0A0N1HH25"/>
<dbReference type="InterPro" id="IPR036188">
    <property type="entry name" value="FAD/NAD-bd_sf"/>
</dbReference>
<dbReference type="SUPFAM" id="SSF51905">
    <property type="entry name" value="FAD/NAD(P)-binding domain"/>
    <property type="match status" value="1"/>
</dbReference>
<evidence type="ECO:0000256" key="1">
    <source>
        <dbReference type="SAM" id="MobiDB-lite"/>
    </source>
</evidence>
<evidence type="ECO:0000313" key="3">
    <source>
        <dbReference type="EMBL" id="KPI34927.1"/>
    </source>
</evidence>
<dbReference type="VEuPathDB" id="FungiDB:AB675_3839"/>
<feature type="region of interest" description="Disordered" evidence="1">
    <location>
        <begin position="404"/>
        <end position="426"/>
    </location>
</feature>
<dbReference type="InterPro" id="IPR054707">
    <property type="entry name" value="DhpH_subs-bd"/>
</dbReference>
<dbReference type="Proteomes" id="UP000038010">
    <property type="component" value="Unassembled WGS sequence"/>
</dbReference>
<protein>
    <submittedName>
        <fullName evidence="3">2,6-dihydroxypyridine 3-monooxygenase</fullName>
    </submittedName>
</protein>
<dbReference type="InterPro" id="IPR053212">
    <property type="entry name" value="DHP_3-monooxygenase"/>
</dbReference>
<dbReference type="PANTHER" id="PTHR47469:SF2">
    <property type="entry name" value="OS06G0597600 PROTEIN"/>
    <property type="match status" value="1"/>
</dbReference>
<dbReference type="SUPFAM" id="SSF54373">
    <property type="entry name" value="FAD-linked reductases, C-terminal domain"/>
    <property type="match status" value="1"/>
</dbReference>
<gene>
    <name evidence="3" type="ORF">AB675_3839</name>
</gene>
<dbReference type="Gene3D" id="3.30.9.60">
    <property type="match status" value="1"/>
</dbReference>
<keyword evidence="4" id="KW-1185">Reference proteome</keyword>
<accession>A0A0N1HH25</accession>